<reference evidence="6" key="1">
    <citation type="submission" date="2022-04" db="EMBL/GenBank/DDBJ databases">
        <title>Carnegiea gigantea Genome sequencing and assembly v2.</title>
        <authorList>
            <person name="Copetti D."/>
            <person name="Sanderson M.J."/>
            <person name="Burquez A."/>
            <person name="Wojciechowski M.F."/>
        </authorList>
    </citation>
    <scope>NUCLEOTIDE SEQUENCE</scope>
    <source>
        <strain evidence="6">SGP5-SGP5p</strain>
        <tissue evidence="6">Aerial part</tissue>
    </source>
</reference>
<dbReference type="PANTHER" id="PTHR36766:SF35">
    <property type="entry name" value="DISEASE RESISTANCE PROTEIN RGA3"/>
    <property type="match status" value="1"/>
</dbReference>
<dbReference type="InterPro" id="IPR027417">
    <property type="entry name" value="P-loop_NTPase"/>
</dbReference>
<feature type="region of interest" description="Disordered" evidence="3">
    <location>
        <begin position="450"/>
        <end position="469"/>
    </location>
</feature>
<dbReference type="Pfam" id="PF00931">
    <property type="entry name" value="NB-ARC"/>
    <property type="match status" value="1"/>
</dbReference>
<evidence type="ECO:0008006" key="8">
    <source>
        <dbReference type="Google" id="ProtNLM"/>
    </source>
</evidence>
<dbReference type="GO" id="GO:0043531">
    <property type="term" value="F:ADP binding"/>
    <property type="evidence" value="ECO:0007669"/>
    <property type="project" value="InterPro"/>
</dbReference>
<evidence type="ECO:0000259" key="5">
    <source>
        <dbReference type="Pfam" id="PF25019"/>
    </source>
</evidence>
<name>A0A9Q1QAJ2_9CARY</name>
<keyword evidence="1" id="KW-0433">Leucine-rich repeat</keyword>
<sequence length="469" mass="52881">MSQELKNISRKLDGIASDANKYFFKVDHQPTRQRREETCSYVYEEDIIRRDDDKKRIIDMLLESNIQGDVAVLATVGMGGLGKTALAQLACNDSRIQKEFPLRLWFVSLIEIKTNSMSRQFLLILISQPTLRAVGKEQANRNDLVEIGKNIVKKCANVPLAIKVMGSLLHGQPVNKWQTIQQREEYLCKTQYLKSIFIDFPYGNLGEERMGNDDDDDVLEDLQPHSNLKELTIMYYQSGQGNCDGLKELPWMGKLQHLKTLELFCLENLEYMENKTWRTNIGSSSEGATSSSMAVEIFFPSLENLELYYLPKLKGWWRGSLGSGMRDGVIKGGQRSPLFPRLSQVRIEDCPDLRKNCGIMEEDEDQKVVGGAGSNDSGNSVSNDANIKQIETTNIRFLNALPMVAFHGLTKMTTFSDYKVESLSEVEEVFRSCSSSLRFLEAKNCEKLKSVPSGGASHRTRVTGVGRSP</sequence>
<keyword evidence="2" id="KW-0611">Plant defense</keyword>
<protein>
    <recommendedName>
        <fullName evidence="8">NB-ARC domain-containing protein</fullName>
    </recommendedName>
</protein>
<accession>A0A9Q1QAJ2</accession>
<evidence type="ECO:0000313" key="7">
    <source>
        <dbReference type="Proteomes" id="UP001153076"/>
    </source>
</evidence>
<keyword evidence="7" id="KW-1185">Reference proteome</keyword>
<dbReference type="OrthoDB" id="1357022at2759"/>
<dbReference type="EMBL" id="JAKOGI010000511">
    <property type="protein sequence ID" value="KAJ8433905.1"/>
    <property type="molecule type" value="Genomic_DNA"/>
</dbReference>
<evidence type="ECO:0000256" key="3">
    <source>
        <dbReference type="SAM" id="MobiDB-lite"/>
    </source>
</evidence>
<evidence type="ECO:0000259" key="4">
    <source>
        <dbReference type="Pfam" id="PF00931"/>
    </source>
</evidence>
<dbReference type="InterPro" id="IPR002182">
    <property type="entry name" value="NB-ARC"/>
</dbReference>
<dbReference type="Proteomes" id="UP001153076">
    <property type="component" value="Unassembled WGS sequence"/>
</dbReference>
<comment type="caution">
    <text evidence="6">The sequence shown here is derived from an EMBL/GenBank/DDBJ whole genome shotgun (WGS) entry which is preliminary data.</text>
</comment>
<proteinExistence type="predicted"/>
<evidence type="ECO:0000313" key="6">
    <source>
        <dbReference type="EMBL" id="KAJ8433905.1"/>
    </source>
</evidence>
<evidence type="ECO:0000256" key="2">
    <source>
        <dbReference type="ARBA" id="ARBA00022821"/>
    </source>
</evidence>
<organism evidence="6 7">
    <name type="scientific">Carnegiea gigantea</name>
    <dbReference type="NCBI Taxonomy" id="171969"/>
    <lineage>
        <taxon>Eukaryota</taxon>
        <taxon>Viridiplantae</taxon>
        <taxon>Streptophyta</taxon>
        <taxon>Embryophyta</taxon>
        <taxon>Tracheophyta</taxon>
        <taxon>Spermatophyta</taxon>
        <taxon>Magnoliopsida</taxon>
        <taxon>eudicotyledons</taxon>
        <taxon>Gunneridae</taxon>
        <taxon>Pentapetalae</taxon>
        <taxon>Caryophyllales</taxon>
        <taxon>Cactineae</taxon>
        <taxon>Cactaceae</taxon>
        <taxon>Cactoideae</taxon>
        <taxon>Echinocereeae</taxon>
        <taxon>Carnegiea</taxon>
    </lineage>
</organism>
<dbReference type="Pfam" id="PF25019">
    <property type="entry name" value="LRR_R13L1-DRL21"/>
    <property type="match status" value="1"/>
</dbReference>
<dbReference type="Gene3D" id="3.40.50.300">
    <property type="entry name" value="P-loop containing nucleotide triphosphate hydrolases"/>
    <property type="match status" value="1"/>
</dbReference>
<feature type="domain" description="NB-ARC" evidence="4">
    <location>
        <begin position="51"/>
        <end position="138"/>
    </location>
</feature>
<dbReference type="InterPro" id="IPR056789">
    <property type="entry name" value="LRR_R13L1-DRL21"/>
</dbReference>
<dbReference type="GO" id="GO:0006952">
    <property type="term" value="P:defense response"/>
    <property type="evidence" value="ECO:0007669"/>
    <property type="project" value="UniProtKB-KW"/>
</dbReference>
<dbReference type="AlphaFoldDB" id="A0A9Q1QAJ2"/>
<evidence type="ECO:0000256" key="1">
    <source>
        <dbReference type="ARBA" id="ARBA00022614"/>
    </source>
</evidence>
<dbReference type="SUPFAM" id="SSF52540">
    <property type="entry name" value="P-loop containing nucleoside triphosphate hydrolases"/>
    <property type="match status" value="1"/>
</dbReference>
<dbReference type="PANTHER" id="PTHR36766">
    <property type="entry name" value="PLANT BROAD-SPECTRUM MILDEW RESISTANCE PROTEIN RPW8"/>
    <property type="match status" value="1"/>
</dbReference>
<feature type="domain" description="R13L1/DRL21-like LRR repeat region" evidence="5">
    <location>
        <begin position="182"/>
        <end position="272"/>
    </location>
</feature>
<gene>
    <name evidence="6" type="ORF">Cgig2_001834</name>
</gene>